<organism evidence="1 2">
    <name type="scientific">Engystomops pustulosus</name>
    <name type="common">Tungara frog</name>
    <name type="synonym">Physalaemus pustulosus</name>
    <dbReference type="NCBI Taxonomy" id="76066"/>
    <lineage>
        <taxon>Eukaryota</taxon>
        <taxon>Metazoa</taxon>
        <taxon>Chordata</taxon>
        <taxon>Craniata</taxon>
        <taxon>Vertebrata</taxon>
        <taxon>Euteleostomi</taxon>
        <taxon>Amphibia</taxon>
        <taxon>Batrachia</taxon>
        <taxon>Anura</taxon>
        <taxon>Neobatrachia</taxon>
        <taxon>Hyloidea</taxon>
        <taxon>Leptodactylidae</taxon>
        <taxon>Leiuperinae</taxon>
        <taxon>Engystomops</taxon>
    </lineage>
</organism>
<reference evidence="1" key="1">
    <citation type="thesis" date="2020" institute="ProQuest LLC" country="789 East Eisenhower Parkway, Ann Arbor, MI, USA">
        <title>Comparative Genomics and Chromosome Evolution.</title>
        <authorList>
            <person name="Mudd A.B."/>
        </authorList>
    </citation>
    <scope>NUCLEOTIDE SEQUENCE</scope>
    <source>
        <strain evidence="1">237g6f4</strain>
        <tissue evidence="1">Blood</tissue>
    </source>
</reference>
<comment type="caution">
    <text evidence="1">The sequence shown here is derived from an EMBL/GenBank/DDBJ whole genome shotgun (WGS) entry which is preliminary data.</text>
</comment>
<accession>A0AAV7CNT5</accession>
<name>A0AAV7CNT5_ENGPU</name>
<proteinExistence type="predicted"/>
<dbReference type="EMBL" id="WNYA01000002">
    <property type="protein sequence ID" value="KAG8586201.1"/>
    <property type="molecule type" value="Genomic_DNA"/>
</dbReference>
<sequence length="66" mass="7656">MFYDTADVPSNSSIVNMTCKNCKDMNEYHPLYNSTSNKANHSWNTGHDFIQSFYINNQVDLSYLLI</sequence>
<dbReference type="AlphaFoldDB" id="A0AAV7CNT5"/>
<keyword evidence="2" id="KW-1185">Reference proteome</keyword>
<protein>
    <submittedName>
        <fullName evidence="1">Uncharacterized protein</fullName>
    </submittedName>
</protein>
<evidence type="ECO:0000313" key="2">
    <source>
        <dbReference type="Proteomes" id="UP000824782"/>
    </source>
</evidence>
<gene>
    <name evidence="1" type="ORF">GDO81_005291</name>
</gene>
<dbReference type="Proteomes" id="UP000824782">
    <property type="component" value="Unassembled WGS sequence"/>
</dbReference>
<evidence type="ECO:0000313" key="1">
    <source>
        <dbReference type="EMBL" id="KAG8586201.1"/>
    </source>
</evidence>